<keyword evidence="10" id="KW-1185">Reference proteome</keyword>
<dbReference type="InterPro" id="IPR042094">
    <property type="entry name" value="T2SS_GspF_sf"/>
</dbReference>
<accession>A0A1H0STQ0</accession>
<dbReference type="Gene3D" id="1.20.81.30">
    <property type="entry name" value="Type II secretion system (T2SS), domain F"/>
    <property type="match status" value="2"/>
</dbReference>
<keyword evidence="7" id="KW-0472">Membrane</keyword>
<evidence type="ECO:0000259" key="8">
    <source>
        <dbReference type="Pfam" id="PF00482"/>
    </source>
</evidence>
<dbReference type="FunFam" id="1.20.81.30:FF:000001">
    <property type="entry name" value="Type II secretion system protein F"/>
    <property type="match status" value="2"/>
</dbReference>
<evidence type="ECO:0000256" key="2">
    <source>
        <dbReference type="ARBA" id="ARBA00005745"/>
    </source>
</evidence>
<dbReference type="Pfam" id="PF00482">
    <property type="entry name" value="T2SSF"/>
    <property type="match status" value="2"/>
</dbReference>
<comment type="similarity">
    <text evidence="2">Belongs to the GSP F family.</text>
</comment>
<evidence type="ECO:0000256" key="5">
    <source>
        <dbReference type="ARBA" id="ARBA00022692"/>
    </source>
</evidence>
<dbReference type="PRINTS" id="PR00812">
    <property type="entry name" value="BCTERIALGSPF"/>
</dbReference>
<dbReference type="Proteomes" id="UP000198597">
    <property type="component" value="Unassembled WGS sequence"/>
</dbReference>
<evidence type="ECO:0000256" key="4">
    <source>
        <dbReference type="ARBA" id="ARBA00022519"/>
    </source>
</evidence>
<keyword evidence="4" id="KW-0997">Cell inner membrane</keyword>
<dbReference type="RefSeq" id="WP_089969466.1">
    <property type="nucleotide sequence ID" value="NZ_FNJM01000005.1"/>
</dbReference>
<dbReference type="PANTHER" id="PTHR30012">
    <property type="entry name" value="GENERAL SECRETION PATHWAY PROTEIN"/>
    <property type="match status" value="1"/>
</dbReference>
<gene>
    <name evidence="9" type="ORF">SAMN04488529_105214</name>
</gene>
<evidence type="ECO:0000313" key="10">
    <source>
        <dbReference type="Proteomes" id="UP000198597"/>
    </source>
</evidence>
<dbReference type="OrthoDB" id="9805682at2"/>
<reference evidence="9 10" key="1">
    <citation type="submission" date="2016-10" db="EMBL/GenBank/DDBJ databases">
        <authorList>
            <person name="de Groot N.N."/>
        </authorList>
    </citation>
    <scope>NUCLEOTIDE SEQUENCE [LARGE SCALE GENOMIC DNA]</scope>
    <source>
        <strain evidence="9 10">DSM 12272</strain>
    </source>
</reference>
<dbReference type="PANTHER" id="PTHR30012:SF0">
    <property type="entry name" value="TYPE II SECRETION SYSTEM PROTEIN F-RELATED"/>
    <property type="match status" value="1"/>
</dbReference>
<keyword evidence="6" id="KW-1133">Transmembrane helix</keyword>
<comment type="subcellular location">
    <subcellularLocation>
        <location evidence="1">Cell inner membrane</location>
        <topology evidence="1">Multi-pass membrane protein</topology>
    </subcellularLocation>
</comment>
<dbReference type="EMBL" id="FNJM01000005">
    <property type="protein sequence ID" value="SDP44949.1"/>
    <property type="molecule type" value="Genomic_DNA"/>
</dbReference>
<sequence length="400" mass="44580">MKKFKYRAMKKDGGKIDGDYEANCEEDVISMITSNGYYPLKIEEVIESAKIEFKFREKVTSKDMSIFCRQMYTMLDAGVSINNALNMLSNQVSNKKLKTTLAEVEEAVKKGEMLSQSMGKHSTVFPKLLISMIESGEVSGNLDEMMLRMSVHFEKETKMNNKIKAAMTYPTILSIVAVSAVMFIMTFVMPTFIEMFETEDIQLPLATKILMGISGFLSNNIMLIIIAIILIVIAFNFYKKTENGLIRLSKIKLKLPIIGNLTKKIIVSRFTRTLSTLLSSGVSLVQALPIVAGVLGNKIAEGEIFKITERVVRGDGLSEPIRECDIFPEMLASMVSIGEESGSLDDILNKTADFYDEEVEQTIQTTTALIEPLLIVVMGVAIGFIVISIMLPMFDMYSGM</sequence>
<evidence type="ECO:0000256" key="6">
    <source>
        <dbReference type="ARBA" id="ARBA00022989"/>
    </source>
</evidence>
<dbReference type="GO" id="GO:0015628">
    <property type="term" value="P:protein secretion by the type II secretion system"/>
    <property type="evidence" value="ECO:0007669"/>
    <property type="project" value="TreeGrafter"/>
</dbReference>
<feature type="domain" description="Type II secretion system protein GspF" evidence="8">
    <location>
        <begin position="67"/>
        <end position="190"/>
    </location>
</feature>
<evidence type="ECO:0000256" key="3">
    <source>
        <dbReference type="ARBA" id="ARBA00022475"/>
    </source>
</evidence>
<evidence type="ECO:0000256" key="1">
    <source>
        <dbReference type="ARBA" id="ARBA00004429"/>
    </source>
</evidence>
<proteinExistence type="inferred from homology"/>
<keyword evidence="5" id="KW-0812">Transmembrane</keyword>
<dbReference type="AlphaFoldDB" id="A0A1H0STQ0"/>
<protein>
    <submittedName>
        <fullName evidence="9">Type II secretion system protein F (GspF)</fullName>
    </submittedName>
</protein>
<dbReference type="GO" id="GO:0005886">
    <property type="term" value="C:plasma membrane"/>
    <property type="evidence" value="ECO:0007669"/>
    <property type="project" value="UniProtKB-SubCell"/>
</dbReference>
<evidence type="ECO:0000313" key="9">
    <source>
        <dbReference type="EMBL" id="SDP44949.1"/>
    </source>
</evidence>
<organism evidence="9 10">
    <name type="scientific">Clostridium gasigenes</name>
    <dbReference type="NCBI Taxonomy" id="94869"/>
    <lineage>
        <taxon>Bacteria</taxon>
        <taxon>Bacillati</taxon>
        <taxon>Bacillota</taxon>
        <taxon>Clostridia</taxon>
        <taxon>Eubacteriales</taxon>
        <taxon>Clostridiaceae</taxon>
        <taxon>Clostridium</taxon>
    </lineage>
</organism>
<name>A0A1H0STQ0_9CLOT</name>
<dbReference type="STRING" id="94869.SAMN04488529_105214"/>
<feature type="domain" description="Type II secretion system protein GspF" evidence="8">
    <location>
        <begin position="270"/>
        <end position="392"/>
    </location>
</feature>
<evidence type="ECO:0000256" key="7">
    <source>
        <dbReference type="ARBA" id="ARBA00023136"/>
    </source>
</evidence>
<dbReference type="InterPro" id="IPR003004">
    <property type="entry name" value="GspF/PilC"/>
</dbReference>
<dbReference type="InterPro" id="IPR018076">
    <property type="entry name" value="T2SS_GspF_dom"/>
</dbReference>
<keyword evidence="3" id="KW-1003">Cell membrane</keyword>